<reference evidence="2 3" key="1">
    <citation type="submission" date="2012-08" db="EMBL/GenBank/DDBJ databases">
        <title>Whole genome shotgun sequence of Kineosphaera limosa NBRC 100340.</title>
        <authorList>
            <person name="Yoshida I."/>
            <person name="Isaki S."/>
            <person name="Hosoyama A."/>
            <person name="Tsuchikane K."/>
            <person name="Katsumata H."/>
            <person name="Ando Y."/>
            <person name="Ohji S."/>
            <person name="Hamada M."/>
            <person name="Tamura T."/>
            <person name="Yamazoe A."/>
            <person name="Yamazaki S."/>
            <person name="Fujita N."/>
        </authorList>
    </citation>
    <scope>NUCLEOTIDE SEQUENCE [LARGE SCALE GENOMIC DNA]</scope>
    <source>
        <strain evidence="2 3">NBRC 100340</strain>
    </source>
</reference>
<dbReference type="EMBL" id="BAHD01000002">
    <property type="protein sequence ID" value="GAB94064.1"/>
    <property type="molecule type" value="Genomic_DNA"/>
</dbReference>
<accession>K6X5I4</accession>
<comment type="caution">
    <text evidence="2">The sequence shown here is derived from an EMBL/GenBank/DDBJ whole genome shotgun (WGS) entry which is preliminary data.</text>
</comment>
<gene>
    <name evidence="2" type="ORF">KILIM_002_00210</name>
</gene>
<protein>
    <submittedName>
        <fullName evidence="2">Uncharacterized protein</fullName>
    </submittedName>
</protein>
<proteinExistence type="predicted"/>
<organism evidence="2 3">
    <name type="scientific">Kineosphaera limosa NBRC 100340</name>
    <dbReference type="NCBI Taxonomy" id="1184609"/>
    <lineage>
        <taxon>Bacteria</taxon>
        <taxon>Bacillati</taxon>
        <taxon>Actinomycetota</taxon>
        <taxon>Actinomycetes</taxon>
        <taxon>Micrococcales</taxon>
        <taxon>Dermatophilaceae</taxon>
        <taxon>Kineosphaera</taxon>
    </lineage>
</organism>
<feature type="signal peptide" evidence="1">
    <location>
        <begin position="1"/>
        <end position="26"/>
    </location>
</feature>
<evidence type="ECO:0000313" key="3">
    <source>
        <dbReference type="Proteomes" id="UP000008366"/>
    </source>
</evidence>
<keyword evidence="1" id="KW-0732">Signal</keyword>
<name>K6X5I4_9MICO</name>
<evidence type="ECO:0000256" key="1">
    <source>
        <dbReference type="SAM" id="SignalP"/>
    </source>
</evidence>
<sequence>MRVTKRLVLAIAAAMALPLPMGVASAHGAGDKYTYVKSQPNLCRNIKNSVHTHPTPYTVKVPKVHGTYDFTDSADGYSLRTCDWKAKDGYIDYRCRPAADKGAWTMAITRRAERGGNATGVAKGAMTCNGKWQRVNYAWSSRDSTHVHLWGAETSTLRDVELKIPKV</sequence>
<dbReference type="AlphaFoldDB" id="K6X5I4"/>
<keyword evidence="3" id="KW-1185">Reference proteome</keyword>
<evidence type="ECO:0000313" key="2">
    <source>
        <dbReference type="EMBL" id="GAB94064.1"/>
    </source>
</evidence>
<dbReference type="RefSeq" id="WP_006590597.1">
    <property type="nucleotide sequence ID" value="NZ_BAHD01000002.1"/>
</dbReference>
<feature type="chain" id="PRO_5003896388" evidence="1">
    <location>
        <begin position="27"/>
        <end position="167"/>
    </location>
</feature>
<dbReference type="Proteomes" id="UP000008366">
    <property type="component" value="Unassembled WGS sequence"/>
</dbReference>